<keyword evidence="4 6" id="KW-0371">Homeobox</keyword>
<feature type="compositionally biased region" description="Basic and acidic residues" evidence="9">
    <location>
        <begin position="419"/>
        <end position="436"/>
    </location>
</feature>
<feature type="compositionally biased region" description="Low complexity" evidence="9">
    <location>
        <begin position="361"/>
        <end position="378"/>
    </location>
</feature>
<evidence type="ECO:0000256" key="3">
    <source>
        <dbReference type="ARBA" id="ARBA00023125"/>
    </source>
</evidence>
<dbReference type="OrthoDB" id="6159439at2759"/>
<dbReference type="InterPro" id="IPR019549">
    <property type="entry name" value="Homeobox-engrailed_C-terminal"/>
</dbReference>
<comment type="similarity">
    <text evidence="8">Belongs to the Engrailed homeobox family.</text>
</comment>
<evidence type="ECO:0000256" key="1">
    <source>
        <dbReference type="ARBA" id="ARBA00004123"/>
    </source>
</evidence>
<dbReference type="InterPro" id="IPR017970">
    <property type="entry name" value="Homeobox_CS"/>
</dbReference>
<dbReference type="SMART" id="SM00389">
    <property type="entry name" value="HOX"/>
    <property type="match status" value="1"/>
</dbReference>
<dbReference type="PRINTS" id="PR00031">
    <property type="entry name" value="HTHREPRESSR"/>
</dbReference>
<keyword evidence="11" id="KW-1185">Reference proteome</keyword>
<evidence type="ECO:0000313" key="12">
    <source>
        <dbReference type="RefSeq" id="XP_011302795.1"/>
    </source>
</evidence>
<feature type="region of interest" description="Disordered" evidence="9">
    <location>
        <begin position="276"/>
        <end position="380"/>
    </location>
</feature>
<dbReference type="PANTHER" id="PTHR24341">
    <property type="entry name" value="HOMEOBOX PROTEIN ENGRAILED"/>
    <property type="match status" value="1"/>
</dbReference>
<keyword evidence="5 6" id="KW-0539">Nucleus</keyword>
<dbReference type="SUPFAM" id="SSF46689">
    <property type="entry name" value="Homeodomain-like"/>
    <property type="match status" value="1"/>
</dbReference>
<evidence type="ECO:0000259" key="10">
    <source>
        <dbReference type="PROSITE" id="PS50071"/>
    </source>
</evidence>
<accession>A0A9R1T4Y7</accession>
<evidence type="ECO:0000256" key="4">
    <source>
        <dbReference type="ARBA" id="ARBA00023155"/>
    </source>
</evidence>
<dbReference type="CDD" id="cd00086">
    <property type="entry name" value="homeodomain"/>
    <property type="match status" value="1"/>
</dbReference>
<evidence type="ECO:0000313" key="11">
    <source>
        <dbReference type="Proteomes" id="UP000694866"/>
    </source>
</evidence>
<dbReference type="KEGG" id="fas:105266376"/>
<feature type="DNA-binding region" description="Homeobox" evidence="6">
    <location>
        <begin position="511"/>
        <end position="570"/>
    </location>
</feature>
<organism evidence="11 12">
    <name type="scientific">Fopius arisanus</name>
    <dbReference type="NCBI Taxonomy" id="64838"/>
    <lineage>
        <taxon>Eukaryota</taxon>
        <taxon>Metazoa</taxon>
        <taxon>Ecdysozoa</taxon>
        <taxon>Arthropoda</taxon>
        <taxon>Hexapoda</taxon>
        <taxon>Insecta</taxon>
        <taxon>Pterygota</taxon>
        <taxon>Neoptera</taxon>
        <taxon>Endopterygota</taxon>
        <taxon>Hymenoptera</taxon>
        <taxon>Apocrita</taxon>
        <taxon>Ichneumonoidea</taxon>
        <taxon>Braconidae</taxon>
        <taxon>Opiinae</taxon>
        <taxon>Fopius</taxon>
    </lineage>
</organism>
<feature type="region of interest" description="Disordered" evidence="9">
    <location>
        <begin position="1"/>
        <end position="161"/>
    </location>
</feature>
<dbReference type="AlphaFoldDB" id="A0A9R1T4Y7"/>
<dbReference type="InterPro" id="IPR009057">
    <property type="entry name" value="Homeodomain-like_sf"/>
</dbReference>
<evidence type="ECO:0000256" key="7">
    <source>
        <dbReference type="RuleBase" id="RU000682"/>
    </source>
</evidence>
<dbReference type="GO" id="GO:0030182">
    <property type="term" value="P:neuron differentiation"/>
    <property type="evidence" value="ECO:0007669"/>
    <property type="project" value="TreeGrafter"/>
</dbReference>
<reference evidence="12" key="1">
    <citation type="submission" date="2025-08" db="UniProtKB">
        <authorList>
            <consortium name="RefSeq"/>
        </authorList>
    </citation>
    <scope>IDENTIFICATION</scope>
    <source>
        <strain evidence="12">USDA-PBARC FA_bdor</strain>
        <tissue evidence="12">Whole organism</tissue>
    </source>
</reference>
<dbReference type="PROSITE" id="PS00033">
    <property type="entry name" value="ENGRAILED"/>
    <property type="match status" value="1"/>
</dbReference>
<dbReference type="PANTHER" id="PTHR24341:SF6">
    <property type="entry name" value="HOMEOBOX PROTEIN INVECTED"/>
    <property type="match status" value="1"/>
</dbReference>
<keyword evidence="3 6" id="KW-0238">DNA-binding</keyword>
<dbReference type="InterPro" id="IPR000047">
    <property type="entry name" value="HTH_motif"/>
</dbReference>
<feature type="compositionally biased region" description="Low complexity" evidence="9">
    <location>
        <begin position="88"/>
        <end position="118"/>
    </location>
</feature>
<dbReference type="PROSITE" id="PS00027">
    <property type="entry name" value="HOMEOBOX_1"/>
    <property type="match status" value="1"/>
</dbReference>
<evidence type="ECO:0000256" key="8">
    <source>
        <dbReference type="RuleBase" id="RU510713"/>
    </source>
</evidence>
<gene>
    <name evidence="12" type="primary">LOC105266376</name>
</gene>
<comment type="subcellular location">
    <subcellularLocation>
        <location evidence="1 6 7">Nucleus</location>
    </subcellularLocation>
</comment>
<feature type="region of interest" description="Disordered" evidence="9">
    <location>
        <begin position="407"/>
        <end position="465"/>
    </location>
</feature>
<name>A0A9R1T4Y7_9HYME</name>
<dbReference type="PROSITE" id="PS50071">
    <property type="entry name" value="HOMEOBOX_2"/>
    <property type="match status" value="1"/>
</dbReference>
<sequence length="607" mass="67431">MPNLDMEIVNHRVVSRAEGNHDQRSKKCKKEEGDLSDCESETSEVLSVGSEPTPGADGVGVEPHEYETARYMKNPLSRLEYQDDRRIGIISSRSPSPSPSNDSGSCNVAHSPASYCSPQQPPSSPTASSVRSPASSSATASSPGRSDTIQDGVVSSRYQPPHQCYPQHLLARFTRESDLADYPSGTKIPMNHELPYTSVDRLHRTPISLPLATRHSLSPPSSTTVNGLQATGPPTAFHSNCRDNSLLVHSAHLQVTTHQLIHQSSQLQHVPSTALIHHHHHQQQQHQHQLSHYNQPQSHKINQQVQHRLSVSKLIQNSPIRESSSPVSPIRDDSTIRNNVSPANNSLQINNNNSHHRNNNEDNNSNNNNNNNSNDNDNIQGNLKFSIDNILKADFGRRITDPISLKKSRPKKVVQRPIDLTKDFLDSSSESSDRGSESTSVTNPSPVTTSATPALNGTSTTTGSDTSKQMLWPAWVYCTRYSDRPSSGRSPRTRRVKRSIDTKAAGSTPEEKRPRTAFSGDQLARLKREFAENRYLTERRRQQLSRDLGLNEAQIKIWFQNKRAKIKKASGQKNPLALQLMAQGLYNHSTVPLTKEEEEQAAELQTK</sequence>
<feature type="compositionally biased region" description="Polar residues" evidence="9">
    <location>
        <begin position="290"/>
        <end position="327"/>
    </location>
</feature>
<dbReference type="Pfam" id="PF10525">
    <property type="entry name" value="Engrail_1_C_sig"/>
    <property type="match status" value="1"/>
</dbReference>
<dbReference type="GO" id="GO:0005634">
    <property type="term" value="C:nucleus"/>
    <property type="evidence" value="ECO:0007669"/>
    <property type="project" value="UniProtKB-SubCell"/>
</dbReference>
<evidence type="ECO:0000256" key="5">
    <source>
        <dbReference type="ARBA" id="ARBA00023242"/>
    </source>
</evidence>
<dbReference type="Proteomes" id="UP000694866">
    <property type="component" value="Unplaced"/>
</dbReference>
<dbReference type="FunFam" id="1.10.10.60:FF:000345">
    <property type="entry name" value="Homeobox protein engrailed-like"/>
    <property type="match status" value="1"/>
</dbReference>
<dbReference type="InterPro" id="IPR001356">
    <property type="entry name" value="HD"/>
</dbReference>
<feature type="region of interest" description="Disordered" evidence="9">
    <location>
        <begin position="483"/>
        <end position="519"/>
    </location>
</feature>
<protein>
    <recommendedName>
        <fullName evidence="8">Homeobox protein engrailed-like</fullName>
    </recommendedName>
</protein>
<dbReference type="Pfam" id="PF00046">
    <property type="entry name" value="Homeodomain"/>
    <property type="match status" value="1"/>
</dbReference>
<dbReference type="PRINTS" id="PR00024">
    <property type="entry name" value="HOMEOBOX"/>
</dbReference>
<feature type="compositionally biased region" description="Basic and acidic residues" evidence="9">
    <location>
        <begin position="18"/>
        <end position="33"/>
    </location>
</feature>
<evidence type="ECO:0000256" key="9">
    <source>
        <dbReference type="SAM" id="MobiDB-lite"/>
    </source>
</evidence>
<feature type="domain" description="Homeobox" evidence="10">
    <location>
        <begin position="509"/>
        <end position="569"/>
    </location>
</feature>
<keyword evidence="2" id="KW-0217">Developmental protein</keyword>
<feature type="compositionally biased region" description="Low complexity" evidence="9">
    <location>
        <begin position="437"/>
        <end position="465"/>
    </location>
</feature>
<evidence type="ECO:0000256" key="2">
    <source>
        <dbReference type="ARBA" id="ARBA00022473"/>
    </source>
</evidence>
<feature type="compositionally biased region" description="Low complexity" evidence="9">
    <location>
        <begin position="344"/>
        <end position="353"/>
    </location>
</feature>
<dbReference type="InterPro" id="IPR050720">
    <property type="entry name" value="Engrailed_Homeobox_TFs"/>
</dbReference>
<dbReference type="GeneID" id="105266376"/>
<dbReference type="InterPro" id="IPR020479">
    <property type="entry name" value="HD_metazoa"/>
</dbReference>
<feature type="compositionally biased region" description="Low complexity" evidence="9">
    <location>
        <begin position="125"/>
        <end position="146"/>
    </location>
</feature>
<dbReference type="Gene3D" id="1.10.10.60">
    <property type="entry name" value="Homeodomain-like"/>
    <property type="match status" value="1"/>
</dbReference>
<evidence type="ECO:0000256" key="6">
    <source>
        <dbReference type="PROSITE-ProRule" id="PRU00108"/>
    </source>
</evidence>
<dbReference type="RefSeq" id="XP_011302795.1">
    <property type="nucleotide sequence ID" value="XM_011304493.1"/>
</dbReference>
<dbReference type="PRINTS" id="PR00026">
    <property type="entry name" value="ENGRAILED"/>
</dbReference>
<dbReference type="InterPro" id="IPR019737">
    <property type="entry name" value="Homeobox-engrailed_CS"/>
</dbReference>
<dbReference type="GO" id="GO:0000981">
    <property type="term" value="F:DNA-binding transcription factor activity, RNA polymerase II-specific"/>
    <property type="evidence" value="ECO:0007669"/>
    <property type="project" value="InterPro"/>
</dbReference>
<dbReference type="InterPro" id="IPR000747">
    <property type="entry name" value="HD_engrailed"/>
</dbReference>
<proteinExistence type="inferred from homology"/>
<dbReference type="GO" id="GO:0000978">
    <property type="term" value="F:RNA polymerase II cis-regulatory region sequence-specific DNA binding"/>
    <property type="evidence" value="ECO:0007669"/>
    <property type="project" value="TreeGrafter"/>
</dbReference>